<evidence type="ECO:0000313" key="1">
    <source>
        <dbReference type="EMBL" id="CAK9315273.1"/>
    </source>
</evidence>
<name>A0ABP0Y496_9ROSI</name>
<accession>A0ABP0Y496</accession>
<protein>
    <submittedName>
        <fullName evidence="1">Uncharacterized protein</fullName>
    </submittedName>
</protein>
<organism evidence="1 2">
    <name type="scientific">Citrullus colocynthis</name>
    <name type="common">colocynth</name>
    <dbReference type="NCBI Taxonomy" id="252529"/>
    <lineage>
        <taxon>Eukaryota</taxon>
        <taxon>Viridiplantae</taxon>
        <taxon>Streptophyta</taxon>
        <taxon>Embryophyta</taxon>
        <taxon>Tracheophyta</taxon>
        <taxon>Spermatophyta</taxon>
        <taxon>Magnoliopsida</taxon>
        <taxon>eudicotyledons</taxon>
        <taxon>Gunneridae</taxon>
        <taxon>Pentapetalae</taxon>
        <taxon>rosids</taxon>
        <taxon>fabids</taxon>
        <taxon>Cucurbitales</taxon>
        <taxon>Cucurbitaceae</taxon>
        <taxon>Benincaseae</taxon>
        <taxon>Citrullus</taxon>
    </lineage>
</organism>
<keyword evidence="2" id="KW-1185">Reference proteome</keyword>
<proteinExistence type="predicted"/>
<evidence type="ECO:0000313" key="2">
    <source>
        <dbReference type="Proteomes" id="UP001642487"/>
    </source>
</evidence>
<gene>
    <name evidence="1" type="ORF">CITCOLO1_LOCUS7059</name>
</gene>
<dbReference type="EMBL" id="OZ021736">
    <property type="protein sequence ID" value="CAK9315273.1"/>
    <property type="molecule type" value="Genomic_DNA"/>
</dbReference>
<sequence length="127" mass="15147">MNLEKEEVRGVERRKWVEEIHELNSLLLAEEKHKKAKGRFKEEREREDVDMISPPCQDSELQKYPNYTSDEFFMNLGARHDGALIFVSFSHELRCIEFIYQFHRPIQQLKTFFVAISLCFLPNVLTI</sequence>
<dbReference type="Proteomes" id="UP001642487">
    <property type="component" value="Chromosome 2"/>
</dbReference>
<reference evidence="1 2" key="1">
    <citation type="submission" date="2024-03" db="EMBL/GenBank/DDBJ databases">
        <authorList>
            <person name="Gkanogiannis A."/>
            <person name="Becerra Lopez-Lavalle L."/>
        </authorList>
    </citation>
    <scope>NUCLEOTIDE SEQUENCE [LARGE SCALE GENOMIC DNA]</scope>
</reference>